<dbReference type="EMBL" id="MKIR01000001">
    <property type="protein sequence ID" value="OFI50345.1"/>
    <property type="molecule type" value="Genomic_DNA"/>
</dbReference>
<evidence type="ECO:0000313" key="10">
    <source>
        <dbReference type="Proteomes" id="UP000178622"/>
    </source>
</evidence>
<accession>A0A1E8GQ28</accession>
<dbReference type="PANTHER" id="PTHR33778:SF1">
    <property type="entry name" value="MAGNESIUM TRANSPORTER YHID-RELATED"/>
    <property type="match status" value="1"/>
</dbReference>
<feature type="domain" description="MgtC/SapB/SrpB/YhiD N-terminal" evidence="8">
    <location>
        <begin position="15"/>
        <end position="151"/>
    </location>
</feature>
<protein>
    <recommendedName>
        <fullName evidence="8">MgtC/SapB/SrpB/YhiD N-terminal domain-containing protein</fullName>
    </recommendedName>
</protein>
<comment type="subcellular location">
    <subcellularLocation>
        <location evidence="1">Cell membrane</location>
        <topology evidence="1">Multi-pass membrane protein</topology>
    </subcellularLocation>
</comment>
<dbReference type="PANTHER" id="PTHR33778">
    <property type="entry name" value="PROTEIN MGTC"/>
    <property type="match status" value="1"/>
</dbReference>
<evidence type="ECO:0000313" key="9">
    <source>
        <dbReference type="EMBL" id="OFI50345.1"/>
    </source>
</evidence>
<feature type="transmembrane region" description="Helical" evidence="7">
    <location>
        <begin position="6"/>
        <end position="27"/>
    </location>
</feature>
<keyword evidence="5 7" id="KW-1133">Transmembrane helix</keyword>
<proteinExistence type="inferred from homology"/>
<keyword evidence="4 7" id="KW-0812">Transmembrane</keyword>
<dbReference type="Proteomes" id="UP000178622">
    <property type="component" value="Unassembled WGS sequence"/>
</dbReference>
<feature type="transmembrane region" description="Helical" evidence="7">
    <location>
        <begin position="115"/>
        <end position="148"/>
    </location>
</feature>
<keyword evidence="10" id="KW-1185">Reference proteome</keyword>
<evidence type="ECO:0000256" key="3">
    <source>
        <dbReference type="ARBA" id="ARBA00022475"/>
    </source>
</evidence>
<dbReference type="OrthoDB" id="9811198at2"/>
<reference evidence="10" key="1">
    <citation type="submission" date="2016-09" db="EMBL/GenBank/DDBJ databases">
        <title>Draft genome sequence of a novel species of the family Streptococcaceae isolated from flowers.</title>
        <authorList>
            <person name="Chuah L.-O."/>
            <person name="Yap K.-P."/>
            <person name="Thong K.L."/>
            <person name="Liong M.T."/>
            <person name="Ahmad R."/>
            <person name="Rusul G."/>
        </authorList>
    </citation>
    <scope>NUCLEOTIDE SEQUENCE [LARGE SCALE GENOMIC DNA]</scope>
    <source>
        <strain evidence="10">DF1</strain>
    </source>
</reference>
<keyword evidence="3" id="KW-1003">Cell membrane</keyword>
<evidence type="ECO:0000256" key="6">
    <source>
        <dbReference type="ARBA" id="ARBA00023136"/>
    </source>
</evidence>
<dbReference type="InterPro" id="IPR049177">
    <property type="entry name" value="MgtC_SapB_SrpB_YhiD_N"/>
</dbReference>
<dbReference type="Pfam" id="PF02308">
    <property type="entry name" value="MgtC"/>
    <property type="match status" value="1"/>
</dbReference>
<dbReference type="PRINTS" id="PR01837">
    <property type="entry name" value="MGTCSAPBPROT"/>
</dbReference>
<sequence>MLGSISIYEIIFRVVLSIFCGGIISIEHHRKNGPTGMRTHIHALVCLGAAIIALTQFTIAQNEASVVQSIPSMASAISIDESRLIAQIVSGIGFLGAGAIIVTKKQVIGLTTAASIWIAGGIGMAVGMGFYTIAIIGTVASVITQYLIHKFLNVNTIQALEIRYTNREDSRESIDQFFKSKNIYAQLVNFEILFDQNCDIYSETYNISLPRGMDYTEVVSELSRQQNIIKLGVIDV</sequence>
<gene>
    <name evidence="9" type="ORF">BG261_00210</name>
</gene>
<organism evidence="9 10">
    <name type="scientific">Floricoccus tropicus</name>
    <dbReference type="NCBI Taxonomy" id="1859473"/>
    <lineage>
        <taxon>Bacteria</taxon>
        <taxon>Bacillati</taxon>
        <taxon>Bacillota</taxon>
        <taxon>Bacilli</taxon>
        <taxon>Lactobacillales</taxon>
        <taxon>Streptococcaceae</taxon>
        <taxon>Floricoccus</taxon>
    </lineage>
</organism>
<feature type="transmembrane region" description="Helical" evidence="7">
    <location>
        <begin position="39"/>
        <end position="59"/>
    </location>
</feature>
<dbReference type="GO" id="GO:0005886">
    <property type="term" value="C:plasma membrane"/>
    <property type="evidence" value="ECO:0007669"/>
    <property type="project" value="UniProtKB-SubCell"/>
</dbReference>
<comment type="caution">
    <text evidence="9">The sequence shown here is derived from an EMBL/GenBank/DDBJ whole genome shotgun (WGS) entry which is preliminary data.</text>
</comment>
<evidence type="ECO:0000259" key="8">
    <source>
        <dbReference type="Pfam" id="PF02308"/>
    </source>
</evidence>
<evidence type="ECO:0000256" key="2">
    <source>
        <dbReference type="ARBA" id="ARBA00009298"/>
    </source>
</evidence>
<dbReference type="AlphaFoldDB" id="A0A1E8GQ28"/>
<dbReference type="InterPro" id="IPR003416">
    <property type="entry name" value="MgtC/SapB/SrpB/YhiD_fam"/>
</dbReference>
<name>A0A1E8GQ28_9LACT</name>
<evidence type="ECO:0000256" key="1">
    <source>
        <dbReference type="ARBA" id="ARBA00004651"/>
    </source>
</evidence>
<dbReference type="STRING" id="1859473.BG261_00210"/>
<evidence type="ECO:0000256" key="5">
    <source>
        <dbReference type="ARBA" id="ARBA00022989"/>
    </source>
</evidence>
<evidence type="ECO:0000256" key="7">
    <source>
        <dbReference type="SAM" id="Phobius"/>
    </source>
</evidence>
<feature type="transmembrane region" description="Helical" evidence="7">
    <location>
        <begin position="84"/>
        <end position="103"/>
    </location>
</feature>
<evidence type="ECO:0000256" key="4">
    <source>
        <dbReference type="ARBA" id="ARBA00022692"/>
    </source>
</evidence>
<dbReference type="RefSeq" id="WP_070791038.1">
    <property type="nucleotide sequence ID" value="NZ_MKIR01000001.1"/>
</dbReference>
<comment type="similarity">
    <text evidence="2">Belongs to the MgtC/SapB family.</text>
</comment>
<keyword evidence="6 7" id="KW-0472">Membrane</keyword>